<keyword evidence="4" id="KW-0804">Transcription</keyword>
<feature type="compositionally biased region" description="Low complexity" evidence="6">
    <location>
        <begin position="169"/>
        <end position="181"/>
    </location>
</feature>
<evidence type="ECO:0000256" key="3">
    <source>
        <dbReference type="ARBA" id="ARBA00023125"/>
    </source>
</evidence>
<evidence type="ECO:0000256" key="2">
    <source>
        <dbReference type="ARBA" id="ARBA00023015"/>
    </source>
</evidence>
<dbReference type="InterPro" id="IPR036638">
    <property type="entry name" value="HLH_DNA-bd_sf"/>
</dbReference>
<gene>
    <name evidence="7" type="ORF">Lalb_Chr14g0372951</name>
</gene>
<evidence type="ECO:0000256" key="6">
    <source>
        <dbReference type="SAM" id="MobiDB-lite"/>
    </source>
</evidence>
<keyword evidence="3" id="KW-0238">DNA-binding</keyword>
<dbReference type="Gene3D" id="4.10.280.10">
    <property type="entry name" value="Helix-loop-helix DNA-binding domain"/>
    <property type="match status" value="1"/>
</dbReference>
<dbReference type="InterPro" id="IPR011598">
    <property type="entry name" value="bHLH_dom"/>
</dbReference>
<evidence type="ECO:0000256" key="5">
    <source>
        <dbReference type="ARBA" id="ARBA00023242"/>
    </source>
</evidence>
<feature type="region of interest" description="Disordered" evidence="6">
    <location>
        <begin position="251"/>
        <end position="285"/>
    </location>
</feature>
<evidence type="ECO:0000313" key="8">
    <source>
        <dbReference type="Proteomes" id="UP000447434"/>
    </source>
</evidence>
<dbReference type="PANTHER" id="PTHR45914:SF12">
    <property type="entry name" value="TRANSCRIPTION FACTOR BHLH87"/>
    <property type="match status" value="1"/>
</dbReference>
<dbReference type="SMART" id="SM00353">
    <property type="entry name" value="HLH"/>
    <property type="match status" value="1"/>
</dbReference>
<evidence type="ECO:0000256" key="4">
    <source>
        <dbReference type="ARBA" id="ARBA00023163"/>
    </source>
</evidence>
<comment type="caution">
    <text evidence="7">The sequence shown here is derived from an EMBL/GenBank/DDBJ whole genome shotgun (WGS) entry which is preliminary data.</text>
</comment>
<feature type="compositionally biased region" description="Polar residues" evidence="6">
    <location>
        <begin position="189"/>
        <end position="201"/>
    </location>
</feature>
<dbReference type="PROSITE" id="PS50888">
    <property type="entry name" value="BHLH"/>
    <property type="match status" value="1"/>
</dbReference>
<organism evidence="7 8">
    <name type="scientific">Lupinus albus</name>
    <name type="common">White lupine</name>
    <name type="synonym">Lupinus termis</name>
    <dbReference type="NCBI Taxonomy" id="3870"/>
    <lineage>
        <taxon>Eukaryota</taxon>
        <taxon>Viridiplantae</taxon>
        <taxon>Streptophyta</taxon>
        <taxon>Embryophyta</taxon>
        <taxon>Tracheophyta</taxon>
        <taxon>Spermatophyta</taxon>
        <taxon>Magnoliopsida</taxon>
        <taxon>eudicotyledons</taxon>
        <taxon>Gunneridae</taxon>
        <taxon>Pentapetalae</taxon>
        <taxon>rosids</taxon>
        <taxon>fabids</taxon>
        <taxon>Fabales</taxon>
        <taxon>Fabaceae</taxon>
        <taxon>Papilionoideae</taxon>
        <taxon>50 kb inversion clade</taxon>
        <taxon>genistoids sensu lato</taxon>
        <taxon>core genistoids</taxon>
        <taxon>Genisteae</taxon>
        <taxon>Lupinus</taxon>
    </lineage>
</organism>
<keyword evidence="8" id="KW-1185">Reference proteome</keyword>
<reference evidence="8" key="1">
    <citation type="journal article" date="2020" name="Nat. Commun.">
        <title>Genome sequence of the cluster root forming white lupin.</title>
        <authorList>
            <person name="Hufnagel B."/>
            <person name="Marques A."/>
            <person name="Soriano A."/>
            <person name="Marques L."/>
            <person name="Divol F."/>
            <person name="Doumas P."/>
            <person name="Sallet E."/>
            <person name="Mancinotti D."/>
            <person name="Carrere S."/>
            <person name="Marande W."/>
            <person name="Arribat S."/>
            <person name="Keller J."/>
            <person name="Huneau C."/>
            <person name="Blein T."/>
            <person name="Aime D."/>
            <person name="Laguerre M."/>
            <person name="Taylor J."/>
            <person name="Schubert V."/>
            <person name="Nelson M."/>
            <person name="Geu-Flores F."/>
            <person name="Crespi M."/>
            <person name="Gallardo-Guerrero K."/>
            <person name="Delaux P.-M."/>
            <person name="Salse J."/>
            <person name="Berges H."/>
            <person name="Guyot R."/>
            <person name="Gouzy J."/>
            <person name="Peret B."/>
        </authorList>
    </citation>
    <scope>NUCLEOTIDE SEQUENCE [LARGE SCALE GENOMIC DNA]</scope>
    <source>
        <strain evidence="8">cv. Amiga</strain>
    </source>
</reference>
<dbReference type="AlphaFoldDB" id="A0A6A5NM80"/>
<dbReference type="EMBL" id="WOCE01000014">
    <property type="protein sequence ID" value="KAE9600447.1"/>
    <property type="molecule type" value="Genomic_DNA"/>
</dbReference>
<proteinExistence type="predicted"/>
<sequence length="421" mass="47444">MDDLSWDASQCISNIPILWNTHEQRQELERGGYSMPNLSSSVLNQMQEMHKTQTTDSTMRMMLPNTNVSATIIPVKSAAGTSWELEAYTSQSCHHSLSVNVMNNYVQDFSMTHQQQQQQLDQCKLSTTNSIISTENKSVEDNGISIILSDCRNLWNNNNNFSYGNNATAVSSGESESNASSSRDKNMQLDETVSQRSSDQYVSQEKIIDSYKVNRCTKLSNDIQYDPHFSIVQNSPANSTEVGTFKLISENQQKSKKPRWDHKHPCSSTISFQQPNSSSVSSFNEEPDPEAIAQMKEMIYRAAAFRPVNLGLEVVEKPKRKNVRISCDPQTVAARQRRERISERIRTLQKIVPGGTKMDTASMLDEAANYLKFLRSQVKALESLGNKVDAMHNSPPTSIAFSFNPSFPMQNPTHNIQHSLR</sequence>
<comment type="subcellular location">
    <subcellularLocation>
        <location evidence="1">Nucleus</location>
    </subcellularLocation>
</comment>
<name>A0A6A5NM80_LUPAL</name>
<dbReference type="SUPFAM" id="SSF47459">
    <property type="entry name" value="HLH, helix-loop-helix DNA-binding domain"/>
    <property type="match status" value="1"/>
</dbReference>
<keyword evidence="5" id="KW-0539">Nucleus</keyword>
<accession>A0A6A5NM80</accession>
<dbReference type="PANTHER" id="PTHR45914">
    <property type="entry name" value="TRANSCRIPTION FACTOR HEC3-RELATED"/>
    <property type="match status" value="1"/>
</dbReference>
<dbReference type="OrthoDB" id="2017571at2759"/>
<feature type="compositionally biased region" description="Low complexity" evidence="6">
    <location>
        <begin position="271"/>
        <end position="284"/>
    </location>
</feature>
<evidence type="ECO:0000256" key="1">
    <source>
        <dbReference type="ARBA" id="ARBA00004123"/>
    </source>
</evidence>
<dbReference type="InterPro" id="IPR045843">
    <property type="entry name" value="IND-like"/>
</dbReference>
<evidence type="ECO:0000313" key="7">
    <source>
        <dbReference type="EMBL" id="KAE9600447.1"/>
    </source>
</evidence>
<dbReference type="GO" id="GO:0003677">
    <property type="term" value="F:DNA binding"/>
    <property type="evidence" value="ECO:0007669"/>
    <property type="project" value="UniProtKB-KW"/>
</dbReference>
<dbReference type="Proteomes" id="UP000447434">
    <property type="component" value="Chromosome 14"/>
</dbReference>
<protein>
    <submittedName>
        <fullName evidence="7">Putative transcription factor bHLH family</fullName>
    </submittedName>
</protein>
<keyword evidence="2" id="KW-0805">Transcription regulation</keyword>
<dbReference type="GO" id="GO:0005634">
    <property type="term" value="C:nucleus"/>
    <property type="evidence" value="ECO:0007669"/>
    <property type="project" value="UniProtKB-SubCell"/>
</dbReference>
<feature type="region of interest" description="Disordered" evidence="6">
    <location>
        <begin position="169"/>
        <end position="201"/>
    </location>
</feature>
<dbReference type="Pfam" id="PF00010">
    <property type="entry name" value="HLH"/>
    <property type="match status" value="1"/>
</dbReference>
<dbReference type="GO" id="GO:0003700">
    <property type="term" value="F:DNA-binding transcription factor activity"/>
    <property type="evidence" value="ECO:0007669"/>
    <property type="project" value="InterPro"/>
</dbReference>
<dbReference type="GO" id="GO:0046983">
    <property type="term" value="F:protein dimerization activity"/>
    <property type="evidence" value="ECO:0007669"/>
    <property type="project" value="InterPro"/>
</dbReference>